<evidence type="ECO:0000256" key="1">
    <source>
        <dbReference type="SAM" id="MobiDB-lite"/>
    </source>
</evidence>
<dbReference type="AlphaFoldDB" id="A0A0N1PC10"/>
<gene>
    <name evidence="2" type="ORF">ABL78_6082</name>
</gene>
<proteinExistence type="predicted"/>
<comment type="caution">
    <text evidence="2">The sequence shown here is derived from an EMBL/GenBank/DDBJ whole genome shotgun (WGS) entry which is preliminary data.</text>
</comment>
<dbReference type="Proteomes" id="UP000038009">
    <property type="component" value="Unassembled WGS sequence"/>
</dbReference>
<evidence type="ECO:0000313" key="3">
    <source>
        <dbReference type="Proteomes" id="UP000038009"/>
    </source>
</evidence>
<feature type="compositionally biased region" description="Low complexity" evidence="1">
    <location>
        <begin position="132"/>
        <end position="159"/>
    </location>
</feature>
<feature type="region of interest" description="Disordered" evidence="1">
    <location>
        <begin position="130"/>
        <end position="163"/>
    </location>
</feature>
<protein>
    <submittedName>
        <fullName evidence="2">Uncharacterized protein</fullName>
    </submittedName>
</protein>
<feature type="compositionally biased region" description="Pro residues" evidence="1">
    <location>
        <begin position="57"/>
        <end position="69"/>
    </location>
</feature>
<feature type="region of interest" description="Disordered" evidence="1">
    <location>
        <begin position="533"/>
        <end position="590"/>
    </location>
</feature>
<feature type="region of interest" description="Disordered" evidence="1">
    <location>
        <begin position="53"/>
        <end position="75"/>
    </location>
</feature>
<feature type="compositionally biased region" description="Low complexity" evidence="1">
    <location>
        <begin position="274"/>
        <end position="302"/>
    </location>
</feature>
<feature type="compositionally biased region" description="Polar residues" evidence="1">
    <location>
        <begin position="244"/>
        <end position="267"/>
    </location>
</feature>
<sequence length="626" mass="64826">MRTGRTPGTATHAREAAAAPLRRVDALDARVKSLREEARTGLASSEVRRTLIKEQLRPPPRPIPAPPMPSRRTAQPHIGLLPSASKVGSSLGSSTALPIAHHPSIHVETAGDDELPEAWLIGAFQLDAPPETSTSDARVSSSSTAPSPAAPAASAPATRAQERGVDVSYANALRAYEALCRAAQDVAYNVAYEEGLRRVDTRDGITGLATSWISRRVTAPLGSSDTLIFSGGSVAPVEEPRAGSSYSDTSTQRTTSLALYSPPSSSHGAADAFSASPARSSLYSSHSQQSQRSSLSVRQPRSASTLAPPVIATSTVGTAVVRSSAANFVTSLRRVVKAQREQGAAANQSGRLNQLCFPLSTAVEDEREPEWRTCVAAALTIAVCSSCNAMLEYALDAKSMSGVESNEGKEAEVEGGDEKTAAPGSTTVCPRCGAAVEAAATTAAATAACRWLPPPQAPAAGSDAAALPDSLHRSAKKESNMEVPHSSAVQCSVKNGEPRSNGCGTDSAGFALGDGEESFAALVAGIRASKRRAEAHTQSASTTHATLSTPTAMDAATVKPPESRHRGPVGSASGGTAPSQPPHSLPLSTLPVPAPVDPMALRLRAALRHPYFFELRRGGADRNGNT</sequence>
<organism evidence="2 3">
    <name type="scientific">Leptomonas seymouri</name>
    <dbReference type="NCBI Taxonomy" id="5684"/>
    <lineage>
        <taxon>Eukaryota</taxon>
        <taxon>Discoba</taxon>
        <taxon>Euglenozoa</taxon>
        <taxon>Kinetoplastea</taxon>
        <taxon>Metakinetoplastina</taxon>
        <taxon>Trypanosomatida</taxon>
        <taxon>Trypanosomatidae</taxon>
        <taxon>Leishmaniinae</taxon>
        <taxon>Leptomonas</taxon>
    </lineage>
</organism>
<dbReference type="EMBL" id="LJSK01000226">
    <property type="protein sequence ID" value="KPI84854.1"/>
    <property type="molecule type" value="Genomic_DNA"/>
</dbReference>
<keyword evidence="3" id="KW-1185">Reference proteome</keyword>
<dbReference type="VEuPathDB" id="TriTrypDB:Lsey_0226_0030"/>
<evidence type="ECO:0000313" key="2">
    <source>
        <dbReference type="EMBL" id="KPI84854.1"/>
    </source>
</evidence>
<feature type="region of interest" description="Disordered" evidence="1">
    <location>
        <begin position="238"/>
        <end position="304"/>
    </location>
</feature>
<name>A0A0N1PC10_LEPSE</name>
<accession>A0A0N1PC10</accession>
<dbReference type="OrthoDB" id="273894at2759"/>
<feature type="compositionally biased region" description="Low complexity" evidence="1">
    <location>
        <begin position="536"/>
        <end position="552"/>
    </location>
</feature>
<dbReference type="OMA" id="WVWAPSA"/>
<reference evidence="2 3" key="1">
    <citation type="journal article" date="2015" name="PLoS Pathog.">
        <title>Leptomonas seymouri: Adaptations to the Dixenous Life Cycle Analyzed by Genome Sequencing, Transcriptome Profiling and Co-infection with Leishmania donovani.</title>
        <authorList>
            <person name="Kraeva N."/>
            <person name="Butenko A."/>
            <person name="Hlavacova J."/>
            <person name="Kostygov A."/>
            <person name="Myskova J."/>
            <person name="Grybchuk D."/>
            <person name="Lestinova T."/>
            <person name="Votypka J."/>
            <person name="Volf P."/>
            <person name="Opperdoes F."/>
            <person name="Flegontov P."/>
            <person name="Lukes J."/>
            <person name="Yurchenko V."/>
        </authorList>
    </citation>
    <scope>NUCLEOTIDE SEQUENCE [LARGE SCALE GENOMIC DNA]</scope>
    <source>
        <strain evidence="2 3">ATCC 30220</strain>
    </source>
</reference>